<dbReference type="HAMAP" id="MF_01315">
    <property type="entry name" value="Ribosomal_uS13"/>
    <property type="match status" value="1"/>
</dbReference>
<dbReference type="PANTHER" id="PTHR10871">
    <property type="entry name" value="30S RIBOSOMAL PROTEIN S13/40S RIBOSOMAL PROTEIN S18"/>
    <property type="match status" value="1"/>
</dbReference>
<dbReference type="SUPFAM" id="SSF46946">
    <property type="entry name" value="S13-like H2TH domain"/>
    <property type="match status" value="1"/>
</dbReference>
<evidence type="ECO:0000313" key="10">
    <source>
        <dbReference type="Proteomes" id="UP000028501"/>
    </source>
</evidence>
<keyword evidence="4 6" id="KW-0689">Ribosomal protein</keyword>
<dbReference type="NCBIfam" id="TIGR03629">
    <property type="entry name" value="uS13_arch"/>
    <property type="match status" value="1"/>
</dbReference>
<dbReference type="PROSITE" id="PS50159">
    <property type="entry name" value="RIBOSOMAL_S13_2"/>
    <property type="match status" value="1"/>
</dbReference>
<dbReference type="GO" id="GO:0006412">
    <property type="term" value="P:translation"/>
    <property type="evidence" value="ECO:0007669"/>
    <property type="project" value="UniProtKB-UniRule"/>
</dbReference>
<dbReference type="Gene3D" id="4.10.910.10">
    <property type="entry name" value="30s ribosomal protein s13, domain 2"/>
    <property type="match status" value="1"/>
</dbReference>
<organism evidence="9 10">
    <name type="scientific">Archaeoglobus fulgidus DSM 8774</name>
    <dbReference type="NCBI Taxonomy" id="1344584"/>
    <lineage>
        <taxon>Archaea</taxon>
        <taxon>Methanobacteriati</taxon>
        <taxon>Methanobacteriota</taxon>
        <taxon>Archaeoglobi</taxon>
        <taxon>Archaeoglobales</taxon>
        <taxon>Archaeoglobaceae</taxon>
        <taxon>Archaeoglobus</taxon>
    </lineage>
</organism>
<evidence type="ECO:0000256" key="6">
    <source>
        <dbReference type="HAMAP-Rule" id="MF_01315"/>
    </source>
</evidence>
<dbReference type="GO" id="GO:0019843">
    <property type="term" value="F:rRNA binding"/>
    <property type="evidence" value="ECO:0007669"/>
    <property type="project" value="UniProtKB-UniRule"/>
</dbReference>
<evidence type="ECO:0000256" key="3">
    <source>
        <dbReference type="ARBA" id="ARBA00022884"/>
    </source>
</evidence>
<dbReference type="SMR" id="A0A075WFZ1"/>
<dbReference type="AlphaFoldDB" id="A0A075WFZ1"/>
<evidence type="ECO:0000313" key="9">
    <source>
        <dbReference type="EMBL" id="AIG99295.1"/>
    </source>
</evidence>
<dbReference type="PIRSF" id="PIRSF002134">
    <property type="entry name" value="Ribosomal_S13"/>
    <property type="match status" value="1"/>
</dbReference>
<evidence type="ECO:0000256" key="4">
    <source>
        <dbReference type="ARBA" id="ARBA00022980"/>
    </source>
</evidence>
<protein>
    <recommendedName>
        <fullName evidence="6">Small ribosomal subunit protein uS13</fullName>
    </recommendedName>
</protein>
<keyword evidence="3 6" id="KW-0694">RNA-binding</keyword>
<dbReference type="Proteomes" id="UP000028501">
    <property type="component" value="Chromosome"/>
</dbReference>
<comment type="similarity">
    <text evidence="1 6 7">Belongs to the universal ribosomal protein uS13 family.</text>
</comment>
<evidence type="ECO:0000256" key="5">
    <source>
        <dbReference type="ARBA" id="ARBA00023274"/>
    </source>
</evidence>
<keyword evidence="2 6" id="KW-0699">rRNA-binding</keyword>
<sequence length="146" mass="16673">MTFKHIVRIADTDLDGNKSLMFALTGIKGIGLRAARCIVNELGVDGRAKLGELDDETIEKVKKFVEEEIESLPSWLLNRRKDPYSGQDLHLLSKDVDFARMLDIERLIKMKAYRGVRHARGKKVRGQRTRSTGRKGRTVGVVRRKR</sequence>
<dbReference type="GO" id="GO:0003735">
    <property type="term" value="F:structural constituent of ribosome"/>
    <property type="evidence" value="ECO:0007669"/>
    <property type="project" value="InterPro"/>
</dbReference>
<evidence type="ECO:0000256" key="1">
    <source>
        <dbReference type="ARBA" id="ARBA00008080"/>
    </source>
</evidence>
<proteinExistence type="inferred from homology"/>
<dbReference type="InterPro" id="IPR001892">
    <property type="entry name" value="Ribosomal_uS13"/>
</dbReference>
<dbReference type="GO" id="GO:0005829">
    <property type="term" value="C:cytosol"/>
    <property type="evidence" value="ECO:0007669"/>
    <property type="project" value="TreeGrafter"/>
</dbReference>
<comment type="subunit">
    <text evidence="6">Part of the 30S ribosomal subunit. Forms a loose heterodimer with protein S19. Forms two bridges to the 50S subunit in the 70S ribosome.</text>
</comment>
<dbReference type="InterPro" id="IPR018269">
    <property type="entry name" value="Ribosomal_uS13_CS"/>
</dbReference>
<reference evidence="9 10" key="1">
    <citation type="submission" date="2013-07" db="EMBL/GenBank/DDBJ databases">
        <title>Genome of Archaeoglobus fulgidus.</title>
        <authorList>
            <person name="Fiebig A."/>
            <person name="Birkeland N.-K."/>
        </authorList>
    </citation>
    <scope>NUCLEOTIDE SEQUENCE [LARGE SCALE GENOMIC DNA]</scope>
    <source>
        <strain evidence="9 10">DSM 8774</strain>
    </source>
</reference>
<comment type="function">
    <text evidence="6">Located at the top of the head of the 30S subunit, it contacts several helices of the 16S rRNA. In the 70S ribosome it contacts the 23S rRNA (bridge B1a) and protein L5 of the 50S subunit (bridge B1b), connecting the 2 subunits; these bridges are implicated in subunit movement.</text>
</comment>
<dbReference type="NCBIfam" id="NF003140">
    <property type="entry name" value="PRK04053.1"/>
    <property type="match status" value="1"/>
</dbReference>
<dbReference type="Gene3D" id="1.10.8.50">
    <property type="match status" value="1"/>
</dbReference>
<keyword evidence="5 6" id="KW-0687">Ribonucleoprotein</keyword>
<dbReference type="InterPro" id="IPR010979">
    <property type="entry name" value="Ribosomal_uS13-like_H2TH"/>
</dbReference>
<dbReference type="Pfam" id="PF00416">
    <property type="entry name" value="Ribosomal_S13"/>
    <property type="match status" value="1"/>
</dbReference>
<accession>A0A075WFZ1</accession>
<dbReference type="GO" id="GO:0015935">
    <property type="term" value="C:small ribosomal subunit"/>
    <property type="evidence" value="ECO:0007669"/>
    <property type="project" value="TreeGrafter"/>
</dbReference>
<name>A0A075WFZ1_ARCFL</name>
<feature type="region of interest" description="Disordered" evidence="8">
    <location>
        <begin position="119"/>
        <end position="146"/>
    </location>
</feature>
<dbReference type="InterPro" id="IPR019977">
    <property type="entry name" value="Ribosomal_uS13_archaeal"/>
</dbReference>
<dbReference type="RefSeq" id="WP_010879774.1">
    <property type="nucleotide sequence ID" value="NZ_CP006577.1"/>
</dbReference>
<dbReference type="PANTHER" id="PTHR10871:SF3">
    <property type="entry name" value="SMALL RIBOSOMAL SUBUNIT PROTEIN US13"/>
    <property type="match status" value="1"/>
</dbReference>
<dbReference type="InterPro" id="IPR027437">
    <property type="entry name" value="Rbsml_uS13_C"/>
</dbReference>
<dbReference type="HOGENOM" id="CLU_103849_0_0_2"/>
<dbReference type="PROSITE" id="PS00646">
    <property type="entry name" value="RIBOSOMAL_S13_1"/>
    <property type="match status" value="1"/>
</dbReference>
<dbReference type="GeneID" id="24796049"/>
<evidence type="ECO:0000256" key="7">
    <source>
        <dbReference type="RuleBase" id="RU003830"/>
    </source>
</evidence>
<dbReference type="EMBL" id="CP006577">
    <property type="protein sequence ID" value="AIG99295.1"/>
    <property type="molecule type" value="Genomic_DNA"/>
</dbReference>
<evidence type="ECO:0000256" key="2">
    <source>
        <dbReference type="ARBA" id="ARBA00022730"/>
    </source>
</evidence>
<gene>
    <name evidence="6" type="primary">rps13</name>
    <name evidence="9" type="ORF">AFULGI_00025830</name>
</gene>
<evidence type="ECO:0000256" key="8">
    <source>
        <dbReference type="SAM" id="MobiDB-lite"/>
    </source>
</evidence>
<dbReference type="KEGG" id="afg:AFULGI_00025830"/>